<evidence type="ECO:0000256" key="2">
    <source>
        <dbReference type="ARBA" id="ARBA00005417"/>
    </source>
</evidence>
<reference evidence="9" key="1">
    <citation type="journal article" date="2019" name="Int. J. Syst. Evol. Microbiol.">
        <title>The Global Catalogue of Microorganisms (GCM) 10K type strain sequencing project: providing services to taxonomists for standard genome sequencing and annotation.</title>
        <authorList>
            <consortium name="The Broad Institute Genomics Platform"/>
            <consortium name="The Broad Institute Genome Sequencing Center for Infectious Disease"/>
            <person name="Wu L."/>
            <person name="Ma J."/>
        </authorList>
    </citation>
    <scope>NUCLEOTIDE SEQUENCE [LARGE SCALE GENOMIC DNA]</scope>
    <source>
        <strain evidence="9">KCTC 52094</strain>
    </source>
</reference>
<comment type="similarity">
    <text evidence="2">Belongs to the ABC transporter superfamily.</text>
</comment>
<dbReference type="SMART" id="SM00382">
    <property type="entry name" value="AAA"/>
    <property type="match status" value="1"/>
</dbReference>
<dbReference type="InterPro" id="IPR003593">
    <property type="entry name" value="AAA+_ATPase"/>
</dbReference>
<evidence type="ECO:0000256" key="3">
    <source>
        <dbReference type="ARBA" id="ARBA00022448"/>
    </source>
</evidence>
<dbReference type="RefSeq" id="WP_379597503.1">
    <property type="nucleotide sequence ID" value="NZ_JBHRTN010000018.1"/>
</dbReference>
<dbReference type="InterPro" id="IPR050319">
    <property type="entry name" value="ABC_transp_ATP-bind"/>
</dbReference>
<evidence type="ECO:0000256" key="5">
    <source>
        <dbReference type="ARBA" id="ARBA00022840"/>
    </source>
</evidence>
<dbReference type="PROSITE" id="PS00211">
    <property type="entry name" value="ABC_TRANSPORTER_1"/>
    <property type="match status" value="1"/>
</dbReference>
<dbReference type="Gene3D" id="3.40.50.300">
    <property type="entry name" value="P-loop containing nucleotide triphosphate hydrolases"/>
    <property type="match status" value="1"/>
</dbReference>
<dbReference type="InterPro" id="IPR003439">
    <property type="entry name" value="ABC_transporter-like_ATP-bd"/>
</dbReference>
<dbReference type="PROSITE" id="PS50893">
    <property type="entry name" value="ABC_TRANSPORTER_2"/>
    <property type="match status" value="1"/>
</dbReference>
<dbReference type="InterPro" id="IPR027417">
    <property type="entry name" value="P-loop_NTPase"/>
</dbReference>
<comment type="caution">
    <text evidence="8">The sequence shown here is derived from an EMBL/GenBank/DDBJ whole genome shotgun (WGS) entry which is preliminary data.</text>
</comment>
<evidence type="ECO:0000256" key="4">
    <source>
        <dbReference type="ARBA" id="ARBA00022741"/>
    </source>
</evidence>
<protein>
    <submittedName>
        <fullName evidence="8">ABC transporter ATP-binding protein</fullName>
    </submittedName>
</protein>
<organism evidence="8 9">
    <name type="scientific">Teichococcus globiformis</name>
    <dbReference type="NCBI Taxonomy" id="2307229"/>
    <lineage>
        <taxon>Bacteria</taxon>
        <taxon>Pseudomonadati</taxon>
        <taxon>Pseudomonadota</taxon>
        <taxon>Alphaproteobacteria</taxon>
        <taxon>Acetobacterales</taxon>
        <taxon>Roseomonadaceae</taxon>
        <taxon>Roseomonas</taxon>
    </lineage>
</organism>
<keyword evidence="9" id="KW-1185">Reference proteome</keyword>
<dbReference type="Pfam" id="PF00005">
    <property type="entry name" value="ABC_tran"/>
    <property type="match status" value="1"/>
</dbReference>
<feature type="domain" description="ABC transporter" evidence="7">
    <location>
        <begin position="22"/>
        <end position="273"/>
    </location>
</feature>
<comment type="subcellular location">
    <subcellularLocation>
        <location evidence="1">Cell inner membrane</location>
        <topology evidence="1">Peripheral membrane protein</topology>
    </subcellularLocation>
</comment>
<dbReference type="PANTHER" id="PTHR43776:SF7">
    <property type="entry name" value="D,D-DIPEPTIDE TRANSPORT ATP-BINDING PROTEIN DDPF-RELATED"/>
    <property type="match status" value="1"/>
</dbReference>
<dbReference type="SUPFAM" id="SSF52540">
    <property type="entry name" value="P-loop containing nucleoside triphosphate hydrolases"/>
    <property type="match status" value="1"/>
</dbReference>
<keyword evidence="4" id="KW-0547">Nucleotide-binding</keyword>
<proteinExistence type="inferred from homology"/>
<evidence type="ECO:0000259" key="7">
    <source>
        <dbReference type="PROSITE" id="PS50893"/>
    </source>
</evidence>
<evidence type="ECO:0000313" key="9">
    <source>
        <dbReference type="Proteomes" id="UP001595593"/>
    </source>
</evidence>
<keyword evidence="5 8" id="KW-0067">ATP-binding</keyword>
<dbReference type="InterPro" id="IPR017871">
    <property type="entry name" value="ABC_transporter-like_CS"/>
</dbReference>
<evidence type="ECO:0000313" key="8">
    <source>
        <dbReference type="EMBL" id="MFC3126280.1"/>
    </source>
</evidence>
<dbReference type="GO" id="GO:0005524">
    <property type="term" value="F:ATP binding"/>
    <property type="evidence" value="ECO:0007669"/>
    <property type="project" value="UniProtKB-KW"/>
</dbReference>
<gene>
    <name evidence="8" type="ORF">ACFOD4_14525</name>
</gene>
<feature type="region of interest" description="Disordered" evidence="6">
    <location>
        <begin position="281"/>
        <end position="305"/>
    </location>
</feature>
<name>A0ABV7G502_9PROT</name>
<dbReference type="Proteomes" id="UP001595593">
    <property type="component" value="Unassembled WGS sequence"/>
</dbReference>
<accession>A0ABV7G502</accession>
<sequence length="315" mass="34587">MNELSPSAAPAAARLRRAPPLLRVENLVKHFGVGTDLRGRPTHTVKAVDGVSFDVAPGEILGLVGESGSGKSTTGRLVLRLENPTEGSIQFEGQEITRLKGSNLTAVRKKLQVVFQDPYSSLNPRMRVGESVGEPLRVHGMVRGKNEQRDRVAALFQRVGLDPRFMDRFPHQFSGGQRQRIGIARAIALGPKMIVADEPITALDVSIQAQIINLFLDLQEEMGMSYLFIAHDLGMVRYLCHRVAVMLRGRIVEMGPTASVFANPQHGYTRALISAAPIPDPDREAARQRQPFDPNTAPPPEARLTEVEQGHYALV</sequence>
<dbReference type="CDD" id="cd03257">
    <property type="entry name" value="ABC_NikE_OppD_transporters"/>
    <property type="match status" value="1"/>
</dbReference>
<dbReference type="EMBL" id="JBHRTN010000018">
    <property type="protein sequence ID" value="MFC3126280.1"/>
    <property type="molecule type" value="Genomic_DNA"/>
</dbReference>
<dbReference type="InterPro" id="IPR013563">
    <property type="entry name" value="Oligopep_ABC_C"/>
</dbReference>
<dbReference type="PANTHER" id="PTHR43776">
    <property type="entry name" value="TRANSPORT ATP-BINDING PROTEIN"/>
    <property type="match status" value="1"/>
</dbReference>
<evidence type="ECO:0000256" key="6">
    <source>
        <dbReference type="SAM" id="MobiDB-lite"/>
    </source>
</evidence>
<dbReference type="Pfam" id="PF08352">
    <property type="entry name" value="oligo_HPY"/>
    <property type="match status" value="1"/>
</dbReference>
<keyword evidence="3" id="KW-0813">Transport</keyword>
<evidence type="ECO:0000256" key="1">
    <source>
        <dbReference type="ARBA" id="ARBA00004417"/>
    </source>
</evidence>